<evidence type="ECO:0000259" key="2">
    <source>
        <dbReference type="Pfam" id="PF25796"/>
    </source>
</evidence>
<comment type="caution">
    <text evidence="3">The sequence shown here is derived from an EMBL/GenBank/DDBJ whole genome shotgun (WGS) entry which is preliminary data.</text>
</comment>
<dbReference type="Pfam" id="PF25796">
    <property type="entry name" value="BREX_BrxC_4th"/>
    <property type="match status" value="1"/>
</dbReference>
<feature type="domain" description="Probable ATP-binding protein BrxC 4th six-stranded beta-sheet" evidence="2">
    <location>
        <begin position="584"/>
        <end position="735"/>
    </location>
</feature>
<dbReference type="InterPro" id="IPR058036">
    <property type="entry name" value="BREX_BrxC_4th"/>
</dbReference>
<accession>A0A426U2S1</accession>
<reference evidence="3 4" key="1">
    <citation type="submission" date="2018-12" db="EMBL/GenBank/DDBJ databases">
        <title>Genome Sequence of Candidatus Viridilinea halotolerans isolated from saline sulfide-rich spring.</title>
        <authorList>
            <person name="Grouzdev D.S."/>
            <person name="Burganskaya E.I."/>
            <person name="Krutkina M.S."/>
            <person name="Sukhacheva M.V."/>
            <person name="Gorlenko V.M."/>
        </authorList>
    </citation>
    <scope>NUCLEOTIDE SEQUENCE [LARGE SCALE GENOMIC DNA]</scope>
    <source>
        <strain evidence="3">Chok-6</strain>
    </source>
</reference>
<gene>
    <name evidence="3" type="primary">brxC</name>
    <name evidence="3" type="ORF">EI684_07910</name>
</gene>
<dbReference type="NCBIfam" id="NF033441">
    <property type="entry name" value="BREX_BrxC"/>
    <property type="match status" value="1"/>
</dbReference>
<feature type="domain" description="HNH nuclease" evidence="1">
    <location>
        <begin position="1230"/>
        <end position="1279"/>
    </location>
</feature>
<dbReference type="EMBL" id="RSAS01000301">
    <property type="protein sequence ID" value="RRR74017.1"/>
    <property type="molecule type" value="Genomic_DNA"/>
</dbReference>
<organism evidence="3 4">
    <name type="scientific">Candidatus Viridilinea halotolerans</name>
    <dbReference type="NCBI Taxonomy" id="2491704"/>
    <lineage>
        <taxon>Bacteria</taxon>
        <taxon>Bacillati</taxon>
        <taxon>Chloroflexota</taxon>
        <taxon>Chloroflexia</taxon>
        <taxon>Chloroflexales</taxon>
        <taxon>Chloroflexineae</taxon>
        <taxon>Oscillochloridaceae</taxon>
        <taxon>Candidatus Viridilinea</taxon>
    </lineage>
</organism>
<dbReference type="Pfam" id="PF13391">
    <property type="entry name" value="HNH_2"/>
    <property type="match status" value="1"/>
</dbReference>
<evidence type="ECO:0000259" key="1">
    <source>
        <dbReference type="Pfam" id="PF13391"/>
    </source>
</evidence>
<dbReference type="InterPro" id="IPR003615">
    <property type="entry name" value="HNH_nuc"/>
</dbReference>
<evidence type="ECO:0000313" key="4">
    <source>
        <dbReference type="Proteomes" id="UP000280307"/>
    </source>
</evidence>
<dbReference type="Proteomes" id="UP000280307">
    <property type="component" value="Unassembled WGS sequence"/>
</dbReference>
<protein>
    <submittedName>
        <fullName evidence="3">BREX system P-loop protein BrxC</fullName>
    </submittedName>
</protein>
<evidence type="ECO:0000313" key="3">
    <source>
        <dbReference type="EMBL" id="RRR74017.1"/>
    </source>
</evidence>
<proteinExistence type="predicted"/>
<name>A0A426U2S1_9CHLR</name>
<sequence length="1326" mass="147107">MQIVDTFATRIGDRIEPVVKVADRNPERMSYELSNLVVTPQWEQHVRRLLDSWAEASSHGGGDPGIWISGFFGSGKSLLLKVLGLVLQGGELCGEAVHDLFLERIPATSRDRSEIQRLLAAIRRKTTTTAVGGNIHALEGSSSDSLALIAFKLFAAEQGYTKNWPLAWGVEYYIDQAGKKEAFQRRAEELTGKRWARLQRDTAFNIEKLFQAAADVLPEHFENGRESVERTVQAVTQTGMTPDDVVERFANWCRLRDGDGRRHRLLLQLDELGQWIAGGESNQRIMQVQALVETAAILGEGRVWVAVTAHGDIQALEANVEQEQYAKINQRFSQKVKLSNDDMSHVVEARLLQKTTAGRTELASRFAARPGQITDLGSVKNAQRVYPQPTEALFPKCYPYLPWMIDAVPDIVKGIAQAAGRGDAMGGATRTMIAVVQGAILDTPDLLAAPIGRLLNLVDLYPQLLADVPVETKTDLNSIPTKVINATSMTPQVAMALYLLGQAKHIPCTPENVARALVTNLDDQVSTLATSILPELQRLVQAGYVKPVGETFEFLTTQQRSFQDKVRELQQSLRLHSLNLSQALKEFEHDDMFQLWQLQAQGRQLKLKLLMDGRTVQPGQSRVTVHILSPFQRTLDPTIADDEALRQRSIQEPETFFVRLDEVSGLRDTLALLIATKKVADDVIDANSSSTQADVAREVKVRDVGSHQTAVRNHLRTALRGAQIFFRGSSYYPPSSAGDAVRTLITTLLPQIYSRIGEVSYRLVNVEGAVKAALNGNFASTEIQLLNVLNSDRTLNVSTPLLSAVRGAIPSEHADRPPVDALVLRKNFEDPPFGWDGGAVQVALALLLRAGLCKLVVEGRMITDPHHPDAYLSLSRDQPFRRLRLLGMRTELETQQVVEARGFYETLFGEQPSLVVATLNNAIEKQMEALNTRCAALQQWATVASFPLPTEFTSGLSVVNELLASPTPVARIPLFSERHQQILALLDLLDVLEAFRTTSGSLFQRVRDYFHSMINAGLNVPELQAFLRDFNTLQSERRFYDQQRWQALVCAHESAESSVAAQLTQWLTGARQRADEALARIPEQLRTIGASEAQVASHASPLGQPFEQILSELSAGPTVGTASQLAARLDLLELNLRREYDRLREVFNPPPPLVDTSTTPIIANDVRAGPVSTTVPSRGNDTSLAQIEETSVGSPRHHDDVRAVFLEQIRARQGQKEYRDRLLAIFGNRCLISGCSVIEALEAAHINPYSESRDHSSANGLILRADLHTLFDLGMLAIDTRRRCVVFKDDVGESYKDLKAELQFPDDEESMERLRALDEHREECGL</sequence>
<dbReference type="InterPro" id="IPR047679">
    <property type="entry name" value="BREX_BrxC"/>
</dbReference>